<dbReference type="GO" id="GO:0016787">
    <property type="term" value="F:hydrolase activity"/>
    <property type="evidence" value="ECO:0007669"/>
    <property type="project" value="UniProtKB-KW"/>
</dbReference>
<dbReference type="PRINTS" id="PR00502">
    <property type="entry name" value="NUDIXFAMILY"/>
</dbReference>
<dbReference type="CDD" id="cd18873">
    <property type="entry name" value="NUDIX_NadM_like"/>
    <property type="match status" value="1"/>
</dbReference>
<dbReference type="HOGENOM" id="CLU_037162_20_3_2"/>
<dbReference type="Pfam" id="PF00293">
    <property type="entry name" value="NUDIX"/>
    <property type="match status" value="1"/>
</dbReference>
<reference evidence="3 4" key="1">
    <citation type="journal article" date="2012" name="J. Bacteriol.">
        <title>Complete genome sequence of a thermophilic methanogen, Methanocella conradii HZ254, isolated from Chinese rice field soil.</title>
        <authorList>
            <person name="Lu Z."/>
            <person name="Lu Y."/>
        </authorList>
    </citation>
    <scope>NUCLEOTIDE SEQUENCE [LARGE SCALE GENOMIC DNA]</scope>
    <source>
        <strain evidence="4">DSM 24694 / JCM 17849 / CGMCC 1.5162 / HZ254</strain>
    </source>
</reference>
<dbReference type="STRING" id="1041930.Mtc_1268"/>
<dbReference type="InterPro" id="IPR020476">
    <property type="entry name" value="Nudix_hydrolase"/>
</dbReference>
<accession>H8I9H7</accession>
<evidence type="ECO:0000256" key="1">
    <source>
        <dbReference type="ARBA" id="ARBA00022801"/>
    </source>
</evidence>
<dbReference type="RefSeq" id="WP_014405859.1">
    <property type="nucleotide sequence ID" value="NC_017034.1"/>
</dbReference>
<dbReference type="PROSITE" id="PS51462">
    <property type="entry name" value="NUDIX"/>
    <property type="match status" value="1"/>
</dbReference>
<dbReference type="GeneID" id="11971394"/>
<dbReference type="PROSITE" id="PS00893">
    <property type="entry name" value="NUDIX_BOX"/>
    <property type="match status" value="1"/>
</dbReference>
<dbReference type="AlphaFoldDB" id="H8I9H7"/>
<proteinExistence type="predicted"/>
<dbReference type="InterPro" id="IPR000086">
    <property type="entry name" value="NUDIX_hydrolase_dom"/>
</dbReference>
<organism evidence="3 4">
    <name type="scientific">Methanocella conradii (strain DSM 24694 / JCM 17849 / CGMCC 1.5162 / HZ254)</name>
    <dbReference type="NCBI Taxonomy" id="1041930"/>
    <lineage>
        <taxon>Archaea</taxon>
        <taxon>Methanobacteriati</taxon>
        <taxon>Methanobacteriota</taxon>
        <taxon>Stenosarchaea group</taxon>
        <taxon>Methanomicrobia</taxon>
        <taxon>Methanocellales</taxon>
        <taxon>Methanocellaceae</taxon>
        <taxon>Methanocella</taxon>
    </lineage>
</organism>
<keyword evidence="1 3" id="KW-0378">Hydrolase</keyword>
<dbReference type="EC" id="3.6.1.-" evidence="3"/>
<dbReference type="Gene3D" id="3.90.79.10">
    <property type="entry name" value="Nucleoside Triphosphate Pyrophosphohydrolase"/>
    <property type="match status" value="1"/>
</dbReference>
<dbReference type="EMBL" id="CP003243">
    <property type="protein sequence ID" value="AFD00022.1"/>
    <property type="molecule type" value="Genomic_DNA"/>
</dbReference>
<evidence type="ECO:0000313" key="4">
    <source>
        <dbReference type="Proteomes" id="UP000005233"/>
    </source>
</evidence>
<sequence length="155" mass="17385">MIKMKMRPLAVDAIVIYRDRLVFIKRKNEPYKGMLALPGGFVEEGETTEQAAIREVWEETGLKAEILKLVGVYSNPHRDPRGPVVSICYLLKAAGEHKASTDASEVILLKPAEVPMLAFDHNAMISDAEKECNLNGILSEVQEHHDPQQRRPEVP</sequence>
<dbReference type="SUPFAM" id="SSF55811">
    <property type="entry name" value="Nudix"/>
    <property type="match status" value="1"/>
</dbReference>
<evidence type="ECO:0000313" key="3">
    <source>
        <dbReference type="EMBL" id="AFD00022.1"/>
    </source>
</evidence>
<dbReference type="Proteomes" id="UP000005233">
    <property type="component" value="Chromosome"/>
</dbReference>
<feature type="domain" description="Nudix hydrolase" evidence="2">
    <location>
        <begin position="6"/>
        <end position="131"/>
    </location>
</feature>
<keyword evidence="4" id="KW-1185">Reference proteome</keyword>
<dbReference type="PANTHER" id="PTHR43736:SF1">
    <property type="entry name" value="DIHYDRONEOPTERIN TRIPHOSPHATE DIPHOSPHATASE"/>
    <property type="match status" value="1"/>
</dbReference>
<dbReference type="InterPro" id="IPR020084">
    <property type="entry name" value="NUDIX_hydrolase_CS"/>
</dbReference>
<dbReference type="PANTHER" id="PTHR43736">
    <property type="entry name" value="ADP-RIBOSE PYROPHOSPHATASE"/>
    <property type="match status" value="1"/>
</dbReference>
<dbReference type="InterPro" id="IPR015797">
    <property type="entry name" value="NUDIX_hydrolase-like_dom_sf"/>
</dbReference>
<evidence type="ECO:0000259" key="2">
    <source>
        <dbReference type="PROSITE" id="PS51462"/>
    </source>
</evidence>
<name>H8I9H7_METCZ</name>
<gene>
    <name evidence="3" type="ordered locus">Mtc_1268</name>
</gene>
<dbReference type="KEGG" id="mez:Mtc_1268"/>
<dbReference type="OrthoDB" id="40462at2157"/>
<dbReference type="eggNOG" id="arCOG01075">
    <property type="taxonomic scope" value="Archaea"/>
</dbReference>
<protein>
    <submittedName>
        <fullName evidence="3">ADP-ribose pyrophosphatase</fullName>
        <ecNumber evidence="3">3.6.1.-</ecNumber>
    </submittedName>
</protein>